<keyword evidence="3" id="KW-1185">Reference proteome</keyword>
<gene>
    <name evidence="2" type="ORF">HJG59_011308</name>
</gene>
<keyword evidence="1" id="KW-1133">Transmembrane helix</keyword>
<evidence type="ECO:0000256" key="1">
    <source>
        <dbReference type="SAM" id="Phobius"/>
    </source>
</evidence>
<reference evidence="2 3" key="1">
    <citation type="journal article" date="2020" name="Nature">
        <title>Six reference-quality genomes reveal evolution of bat adaptations.</title>
        <authorList>
            <person name="Jebb D."/>
            <person name="Huang Z."/>
            <person name="Pippel M."/>
            <person name="Hughes G.M."/>
            <person name="Lavrichenko K."/>
            <person name="Devanna P."/>
            <person name="Winkler S."/>
            <person name="Jermiin L.S."/>
            <person name="Skirmuntt E.C."/>
            <person name="Katzourakis A."/>
            <person name="Burkitt-Gray L."/>
            <person name="Ray D.A."/>
            <person name="Sullivan K.A.M."/>
            <person name="Roscito J.G."/>
            <person name="Kirilenko B.M."/>
            <person name="Davalos L.M."/>
            <person name="Corthals A.P."/>
            <person name="Power M.L."/>
            <person name="Jones G."/>
            <person name="Ransome R.D."/>
            <person name="Dechmann D.K.N."/>
            <person name="Locatelli A.G."/>
            <person name="Puechmaille S.J."/>
            <person name="Fedrigo O."/>
            <person name="Jarvis E.D."/>
            <person name="Hiller M."/>
            <person name="Vernes S.C."/>
            <person name="Myers E.W."/>
            <person name="Teeling E.C."/>
        </authorList>
    </citation>
    <scope>NUCLEOTIDE SEQUENCE [LARGE SCALE GENOMIC DNA]</scope>
    <source>
        <strain evidence="2">MMolMol1</strain>
        <tissue evidence="2">Muscle</tissue>
    </source>
</reference>
<proteinExistence type="predicted"/>
<accession>A0A7J8GQT2</accession>
<dbReference type="InParanoid" id="A0A7J8GQT2"/>
<sequence>MFSRFIHVVAYVRMYCFYNANNIPLHVYNTFCLLICQWTQVVHLSTSVNSTAMNMDVELAVRVFTLEKKQFLLSIFLGYIPRGEIAGSYDSSMFNLFQKPPHGFPHWLHQYTFPPAIHSVPCLHILASICYFLFLFLS</sequence>
<comment type="caution">
    <text evidence="2">The sequence shown here is derived from an EMBL/GenBank/DDBJ whole genome shotgun (WGS) entry which is preliminary data.</text>
</comment>
<dbReference type="Proteomes" id="UP000550707">
    <property type="component" value="Unassembled WGS sequence"/>
</dbReference>
<dbReference type="EMBL" id="JACASF010000008">
    <property type="protein sequence ID" value="KAF6462270.1"/>
    <property type="molecule type" value="Genomic_DNA"/>
</dbReference>
<evidence type="ECO:0000313" key="3">
    <source>
        <dbReference type="Proteomes" id="UP000550707"/>
    </source>
</evidence>
<name>A0A7J8GQT2_MOLMO</name>
<protein>
    <submittedName>
        <fullName evidence="2">Uncharacterized protein</fullName>
    </submittedName>
</protein>
<keyword evidence="1" id="KW-0812">Transmembrane</keyword>
<keyword evidence="1" id="KW-0472">Membrane</keyword>
<organism evidence="2 3">
    <name type="scientific">Molossus molossus</name>
    <name type="common">Pallas' mastiff bat</name>
    <name type="synonym">Vespertilio molossus</name>
    <dbReference type="NCBI Taxonomy" id="27622"/>
    <lineage>
        <taxon>Eukaryota</taxon>
        <taxon>Metazoa</taxon>
        <taxon>Chordata</taxon>
        <taxon>Craniata</taxon>
        <taxon>Vertebrata</taxon>
        <taxon>Euteleostomi</taxon>
        <taxon>Mammalia</taxon>
        <taxon>Eutheria</taxon>
        <taxon>Laurasiatheria</taxon>
        <taxon>Chiroptera</taxon>
        <taxon>Yangochiroptera</taxon>
        <taxon>Molossidae</taxon>
        <taxon>Molossus</taxon>
    </lineage>
</organism>
<feature type="transmembrane region" description="Helical" evidence="1">
    <location>
        <begin position="116"/>
        <end position="137"/>
    </location>
</feature>
<dbReference type="AlphaFoldDB" id="A0A7J8GQT2"/>
<evidence type="ECO:0000313" key="2">
    <source>
        <dbReference type="EMBL" id="KAF6462270.1"/>
    </source>
</evidence>